<feature type="region of interest" description="Disordered" evidence="1">
    <location>
        <begin position="387"/>
        <end position="790"/>
    </location>
</feature>
<feature type="region of interest" description="Disordered" evidence="1">
    <location>
        <begin position="49"/>
        <end position="99"/>
    </location>
</feature>
<feature type="region of interest" description="Disordered" evidence="1">
    <location>
        <begin position="1312"/>
        <end position="1504"/>
    </location>
</feature>
<feature type="compositionally biased region" description="Basic and acidic residues" evidence="1">
    <location>
        <begin position="841"/>
        <end position="852"/>
    </location>
</feature>
<dbReference type="PANTHER" id="PTHR14931">
    <property type="entry name" value="GENE 340-RELATED"/>
    <property type="match status" value="1"/>
</dbReference>
<feature type="region of interest" description="Disordered" evidence="1">
    <location>
        <begin position="115"/>
        <end position="171"/>
    </location>
</feature>
<evidence type="ECO:0000313" key="3">
    <source>
        <dbReference type="Proteomes" id="UP000765507"/>
    </source>
</evidence>
<proteinExistence type="predicted"/>
<feature type="compositionally biased region" description="Low complexity" evidence="1">
    <location>
        <begin position="654"/>
        <end position="665"/>
    </location>
</feature>
<feature type="compositionally biased region" description="Basic and acidic residues" evidence="1">
    <location>
        <begin position="1489"/>
        <end position="1504"/>
    </location>
</feature>
<sequence>MVRLCTHHQKQFIRVLNDIYTEVQPGCEGRPLPESENMDAATCSSGCSQQSTENWKKSAPCSELKPLSSSDSDRDPVGLHSPLRAAGQSLEQHAEVKSMDRMENFSTAFKRDFSELSTTRTSSVSPKDSSTQGYLITSNSSSLHFHPGTRSPEGQTTGQEHEAGVRKCEDDKDQIQGKTLADSYIAVKVAHVNGSEDSSDNCLGSQKNSFKALPEEGWDSGFPVNSPRRADKENALQSSSKASLHQDLETNEEDARPKQENHLHALGKTRGGYHTHPGDKNPCEHSKDGWMASAPVIHKVSSGRSRAKTGSSSVKTARKNKRASGLRINDYDNQCDVVYISQPITECHLESQRSVSSRRTARKSTRGYYFNGECCELPTVRTLVKSSRVEERGNGPALRPEALVSAKQSPALSGGEPSEAAQAVGKEADRRASLRLLSKGAPPSRDANEGAEKEPSEGGLLQSGEAAYTEPLLAPSAPSCPDSAPEGVSATTQPLAIGPSAAEGSEERMCQLLEEAEANALQQASSGADLSGDCGPTEDSSREAADSTPLSPPEAAGRGEGSPCSEIQAIPAPPAGLDPTPPLQLPTTVDLVLPTGADLVHHAEPPASTDPEPPAGVDLELAGALPGEPPTSTDRELPATPPASMDLEPPRQPPASLEAEPPASLQSADVTKSIPAAPEADVREVQEGPSEPGEAMPTIAELSGILAGETAPESSRLWERENGDGEMPPGPDTSETDGKGTVLSKENPGKKQKRGKRVLIASDRRLRSQQFQPPTEGSAEKSGSSTSLQLPCLQIKLSKSPGAKRFRREVHLDGAASVCFPKDCFHKTLLKNIQDPGTGRALEREPAQRGGDENGITTRQTYKSMLAKEGAAEREGSLKDGPPANASHSKSGEMLEICVEANSDKRSVLLPRDSGTGVQDAEQSDEKPGDVENPDNAIDAGKVQYKDLTDLPTGPSTKSGSKHVPSKIWKHKKLAHPVYNLRHTPTPVDTAKKNIPGKEVLQANPNQKEECSSENKDPIDLKEVDTVAEDKPKFVEWCAEEENQELIADFNAQYMKVHKGWIQLEKEAQPAPKVKNKADKLKEIWKSKKRTRKCRASLEVQKLSPVQMLFMKTFKLSNVCRWFLETTETKSLVIVKKLNTRLPGDVPPSKIPLQKYCSSSLYPSSLQAERLKKHLKKFAATTPAKNNLKNQKLWARLRENADSTEPGEAASPDQMSPCKASSEEAGEDRNIQPPPSLPTQASTRILRKYSNLRGKLRAQHRLAKNERKGDSAADHPSVESKQSRKSVCINPLMSPKLALQVKADVFPAKAVPAEAATKGRKGQSRSQEDSLPKADPQPGRKKRTLRESSTEPEPSRSSSKDRLPAKKGNKVKHSEIPPKAPATRKQAALERSNKLKKKVSLKEKRAPKRQPGKGRLPIPKVKENPAKRAAPLPRQEGLTKSAKPKPVGETSTRSQKAADKKPSSGKTLTRSMKKIQESSTSQGKRKLRAKVDCSHSKRTRLDAK</sequence>
<feature type="compositionally biased region" description="Basic and acidic residues" evidence="1">
    <location>
        <begin position="159"/>
        <end position="171"/>
    </location>
</feature>
<dbReference type="OrthoDB" id="10028342at2759"/>
<feature type="region of interest" description="Disordered" evidence="1">
    <location>
        <begin position="1261"/>
        <end position="1286"/>
    </location>
</feature>
<keyword evidence="3" id="KW-1185">Reference proteome</keyword>
<feature type="region of interest" description="Disordered" evidence="1">
    <location>
        <begin position="831"/>
        <end position="966"/>
    </location>
</feature>
<protein>
    <submittedName>
        <fullName evidence="2">Ligand Dependent Nuclear Receptor Corepressor-like</fullName>
    </submittedName>
</protein>
<feature type="compositionally biased region" description="Low complexity" evidence="1">
    <location>
        <begin position="585"/>
        <end position="595"/>
    </location>
</feature>
<reference evidence="2 3" key="1">
    <citation type="journal article" date="2020" name="G3 (Bethesda)">
        <title>Draft Genome of the Common Snapping Turtle, Chelydra serpentina, a Model for Phenotypic Plasticity in Reptiles.</title>
        <authorList>
            <person name="Das D."/>
            <person name="Singh S.K."/>
            <person name="Bierstedt J."/>
            <person name="Erickson A."/>
            <person name="Galli G.L.J."/>
            <person name="Crossley D.A. 2nd"/>
            <person name="Rhen T."/>
        </authorList>
    </citation>
    <scope>NUCLEOTIDE SEQUENCE [LARGE SCALE GENOMIC DNA]</scope>
    <source>
        <strain evidence="2">KW</strain>
    </source>
</reference>
<evidence type="ECO:0000313" key="2">
    <source>
        <dbReference type="EMBL" id="KAG6923211.1"/>
    </source>
</evidence>
<dbReference type="InterPro" id="IPR028104">
    <property type="entry name" value="DUF4553"/>
</dbReference>
<organism evidence="2 3">
    <name type="scientific">Chelydra serpentina</name>
    <name type="common">Snapping turtle</name>
    <name type="synonym">Testudo serpentina</name>
    <dbReference type="NCBI Taxonomy" id="8475"/>
    <lineage>
        <taxon>Eukaryota</taxon>
        <taxon>Metazoa</taxon>
        <taxon>Chordata</taxon>
        <taxon>Craniata</taxon>
        <taxon>Vertebrata</taxon>
        <taxon>Euteleostomi</taxon>
        <taxon>Archelosauria</taxon>
        <taxon>Testudinata</taxon>
        <taxon>Testudines</taxon>
        <taxon>Cryptodira</taxon>
        <taxon>Durocryptodira</taxon>
        <taxon>Americhelydia</taxon>
        <taxon>Chelydroidea</taxon>
        <taxon>Chelydridae</taxon>
        <taxon>Chelydra</taxon>
    </lineage>
</organism>
<keyword evidence="2" id="KW-0675">Receptor</keyword>
<feature type="compositionally biased region" description="Polar residues" evidence="1">
    <location>
        <begin position="115"/>
        <end position="143"/>
    </location>
</feature>
<feature type="compositionally biased region" description="Polar residues" evidence="1">
    <location>
        <begin position="768"/>
        <end position="789"/>
    </location>
</feature>
<dbReference type="Proteomes" id="UP000765507">
    <property type="component" value="Unassembled WGS sequence"/>
</dbReference>
<dbReference type="EMBL" id="JAHGAV010000947">
    <property type="protein sequence ID" value="KAG6923211.1"/>
    <property type="molecule type" value="Genomic_DNA"/>
</dbReference>
<evidence type="ECO:0000256" key="1">
    <source>
        <dbReference type="SAM" id="MobiDB-lite"/>
    </source>
</evidence>
<feature type="region of interest" description="Disordered" evidence="1">
    <location>
        <begin position="1200"/>
        <end position="1243"/>
    </location>
</feature>
<gene>
    <name evidence="2" type="ORF">G0U57_021258</name>
</gene>
<feature type="compositionally biased region" description="Polar residues" evidence="1">
    <location>
        <begin position="302"/>
        <end position="315"/>
    </location>
</feature>
<feature type="region of interest" description="Disordered" evidence="1">
    <location>
        <begin position="212"/>
        <end position="325"/>
    </location>
</feature>
<feature type="compositionally biased region" description="Basic residues" evidence="1">
    <location>
        <begin position="1394"/>
        <end position="1412"/>
    </location>
</feature>
<feature type="compositionally biased region" description="Basic and acidic residues" evidence="1">
    <location>
        <begin position="1263"/>
        <end position="1282"/>
    </location>
</feature>
<dbReference type="Pfam" id="PF15090">
    <property type="entry name" value="DUF4553"/>
    <property type="match status" value="1"/>
</dbReference>
<comment type="caution">
    <text evidence="2">The sequence shown here is derived from an EMBL/GenBank/DDBJ whole genome shotgun (WGS) entry which is preliminary data.</text>
</comment>
<feature type="compositionally biased region" description="Pro residues" evidence="1">
    <location>
        <begin position="571"/>
        <end position="584"/>
    </location>
</feature>
<dbReference type="PANTHER" id="PTHR14931:SF2">
    <property type="entry name" value="LIGAND DEPENDENT NUCLEAR RECEPTOR COREPRESSOR"/>
    <property type="match status" value="1"/>
</dbReference>
<feature type="compositionally biased region" description="Basic and acidic residues" evidence="1">
    <location>
        <begin position="276"/>
        <end position="288"/>
    </location>
</feature>
<feature type="compositionally biased region" description="Low complexity" evidence="1">
    <location>
        <begin position="471"/>
        <end position="485"/>
    </location>
</feature>
<feature type="compositionally biased region" description="Basic and acidic residues" evidence="1">
    <location>
        <begin position="446"/>
        <end position="456"/>
    </location>
</feature>
<feature type="region of interest" description="Disordered" evidence="1">
    <location>
        <begin position="982"/>
        <end position="1015"/>
    </location>
</feature>
<feature type="compositionally biased region" description="Basic and acidic residues" evidence="1">
    <location>
        <begin position="244"/>
        <end position="263"/>
    </location>
</feature>
<accession>A0A8T1S2Y0</accession>
<name>A0A8T1S2Y0_CHESE</name>